<feature type="domain" description="DUF4236" evidence="2">
    <location>
        <begin position="3"/>
        <end position="57"/>
    </location>
</feature>
<dbReference type="EMBL" id="JAFNJU010000001">
    <property type="protein sequence ID" value="MBO1263878.1"/>
    <property type="molecule type" value="Genomic_DNA"/>
</dbReference>
<dbReference type="Proteomes" id="UP000664218">
    <property type="component" value="Unassembled WGS sequence"/>
</dbReference>
<dbReference type="AlphaFoldDB" id="A0A939KI86"/>
<evidence type="ECO:0000313" key="3">
    <source>
        <dbReference type="EMBL" id="MBO1263878.1"/>
    </source>
</evidence>
<gene>
    <name evidence="3" type="ORF">J3A84_02310</name>
</gene>
<comment type="caution">
    <text evidence="3">The sequence shown here is derived from an EMBL/GenBank/DDBJ whole genome shotgun (WGS) entry which is preliminary data.</text>
</comment>
<protein>
    <submittedName>
        <fullName evidence="3">DUF4236 domain-containing protein</fullName>
    </submittedName>
</protein>
<reference evidence="3" key="1">
    <citation type="submission" date="2021-03" db="EMBL/GenBank/DDBJ databases">
        <title>Proteiniclasticum marinus sp. nov., isolated from tidal flat sediment.</title>
        <authorList>
            <person name="Namirimu T."/>
            <person name="Yang J.-A."/>
            <person name="Yang S.-H."/>
            <person name="Kim Y.-J."/>
            <person name="Kwon K.K."/>
        </authorList>
    </citation>
    <scope>NUCLEOTIDE SEQUENCE</scope>
    <source>
        <strain evidence="3">SCR006</strain>
    </source>
</reference>
<evidence type="ECO:0000256" key="1">
    <source>
        <dbReference type="SAM" id="Coils"/>
    </source>
</evidence>
<sequence>MGFNFRKRIRLGKLFSLNIGKSGASISFGAKGFRQSFSTRGSSRTTFSLPGTGLSYSKTISAKSILKKFGNREVFKKHPGSENPEAEVNAYREDIALITTLHHYEDYPGGVNWEEVKSEEEPFEKGKAGPHTEEAMKMVEENRPGLFARVFRKSDFEDRSKEVLEEARKMDEELYAAWENNRIIAERMLHDDKESHLEVLEDLKLSEELGYYIKDMDFSYTDQDSLRVEMTLSIDDFIPEEYKSLTPTGKLSIKKYTKTDYYEIANQFVSGIVLRTARNVFNILPVEDIFVNVWETELNKYSGVPEKERILSILIDRDTFMKLNLEKVNPFDALTNFRHEVEFVKTRGFKEIHELTI</sequence>
<organism evidence="3 4">
    <name type="scientific">Proteiniclasticum aestuarii</name>
    <dbReference type="NCBI Taxonomy" id="2817862"/>
    <lineage>
        <taxon>Bacteria</taxon>
        <taxon>Bacillati</taxon>
        <taxon>Bacillota</taxon>
        <taxon>Clostridia</taxon>
        <taxon>Eubacteriales</taxon>
        <taxon>Clostridiaceae</taxon>
        <taxon>Proteiniclasticum</taxon>
    </lineage>
</organism>
<keyword evidence="1" id="KW-0175">Coiled coil</keyword>
<dbReference type="Pfam" id="PF14020">
    <property type="entry name" value="DUF4236"/>
    <property type="match status" value="1"/>
</dbReference>
<name>A0A939KI86_9CLOT</name>
<feature type="coiled-coil region" evidence="1">
    <location>
        <begin position="153"/>
        <end position="181"/>
    </location>
</feature>
<keyword evidence="4" id="KW-1185">Reference proteome</keyword>
<accession>A0A939KI86</accession>
<evidence type="ECO:0000313" key="4">
    <source>
        <dbReference type="Proteomes" id="UP000664218"/>
    </source>
</evidence>
<evidence type="ECO:0000259" key="2">
    <source>
        <dbReference type="Pfam" id="PF14020"/>
    </source>
</evidence>
<proteinExistence type="predicted"/>
<dbReference type="InterPro" id="IPR025330">
    <property type="entry name" value="DUF4236"/>
</dbReference>